<dbReference type="RefSeq" id="WP_194032140.1">
    <property type="nucleotide sequence ID" value="NZ_JADEWZ010000076.1"/>
</dbReference>
<dbReference type="Gene3D" id="3.40.1580.10">
    <property type="entry name" value="SMI1/KNR4-like"/>
    <property type="match status" value="1"/>
</dbReference>
<dbReference type="SMART" id="SM00860">
    <property type="entry name" value="SMI1_KNR4"/>
    <property type="match status" value="1"/>
</dbReference>
<comment type="caution">
    <text evidence="2">The sequence shown here is derived from an EMBL/GenBank/DDBJ whole genome shotgun (WGS) entry which is preliminary data.</text>
</comment>
<name>A0A8J7E0T4_9CYAN</name>
<accession>A0A8J7E0T4</accession>
<dbReference type="Pfam" id="PF09346">
    <property type="entry name" value="SMI1_KNR4"/>
    <property type="match status" value="1"/>
</dbReference>
<evidence type="ECO:0000313" key="2">
    <source>
        <dbReference type="EMBL" id="MBE9119048.1"/>
    </source>
</evidence>
<dbReference type="InterPro" id="IPR018958">
    <property type="entry name" value="Knr4/Smi1-like_dom"/>
</dbReference>
<dbReference type="AlphaFoldDB" id="A0A8J7E0T4"/>
<feature type="domain" description="Knr4/Smi1-like" evidence="1">
    <location>
        <begin position="37"/>
        <end position="152"/>
    </location>
</feature>
<evidence type="ECO:0000313" key="3">
    <source>
        <dbReference type="Proteomes" id="UP000654482"/>
    </source>
</evidence>
<evidence type="ECO:0000259" key="1">
    <source>
        <dbReference type="SMART" id="SM00860"/>
    </source>
</evidence>
<gene>
    <name evidence="2" type="ORF">IQ249_24640</name>
</gene>
<keyword evidence="3" id="KW-1185">Reference proteome</keyword>
<dbReference type="InterPro" id="IPR037883">
    <property type="entry name" value="Knr4/Smi1-like_sf"/>
</dbReference>
<dbReference type="Proteomes" id="UP000654482">
    <property type="component" value="Unassembled WGS sequence"/>
</dbReference>
<proteinExistence type="predicted"/>
<reference evidence="2" key="1">
    <citation type="submission" date="2020-10" db="EMBL/GenBank/DDBJ databases">
        <authorList>
            <person name="Castelo-Branco R."/>
            <person name="Eusebio N."/>
            <person name="Adriana R."/>
            <person name="Vieira A."/>
            <person name="Brugerolle De Fraissinette N."/>
            <person name="Rezende De Castro R."/>
            <person name="Schneider M.P."/>
            <person name="Vasconcelos V."/>
            <person name="Leao P.N."/>
        </authorList>
    </citation>
    <scope>NUCLEOTIDE SEQUENCE</scope>
    <source>
        <strain evidence="2">LEGE 07157</strain>
    </source>
</reference>
<dbReference type="EMBL" id="JADEWZ010000076">
    <property type="protein sequence ID" value="MBE9119048.1"/>
    <property type="molecule type" value="Genomic_DNA"/>
</dbReference>
<dbReference type="SUPFAM" id="SSF160631">
    <property type="entry name" value="SMI1/KNR4-like"/>
    <property type="match status" value="1"/>
</dbReference>
<organism evidence="2 3">
    <name type="scientific">Lusitaniella coriacea LEGE 07157</name>
    <dbReference type="NCBI Taxonomy" id="945747"/>
    <lineage>
        <taxon>Bacteria</taxon>
        <taxon>Bacillati</taxon>
        <taxon>Cyanobacteriota</taxon>
        <taxon>Cyanophyceae</taxon>
        <taxon>Spirulinales</taxon>
        <taxon>Lusitaniellaceae</taxon>
        <taxon>Lusitaniella</taxon>
    </lineage>
</organism>
<protein>
    <submittedName>
        <fullName evidence="2">SMI1/KNR4 family protein</fullName>
    </submittedName>
</protein>
<sequence length="252" mass="29266">MFEPSPFTKIPESRSARWALLKSAIADWYAPLEESDGFPEKTIAQAEESLGFRLPKALKEWYKLAGKREDIWSQQDAMSSPEELSQFQEIFDYKCQYNGHFDDVLVFYIENQGGYCWGIPCNYLNEDDPPVVIDNWGDWRILSPTVSEFALSMFVYCLKWREERQFWCCGDATPELIAKIDKNIPLLDCPSWQYPYEQTLFYGYKGLIVEAIWQSGDDIYIFITATTEAAFEVATQYLSGQNFYCSAASWEM</sequence>